<evidence type="ECO:0000313" key="2">
    <source>
        <dbReference type="Proteomes" id="UP000597762"/>
    </source>
</evidence>
<dbReference type="Proteomes" id="UP000597762">
    <property type="component" value="Unassembled WGS sequence"/>
</dbReference>
<dbReference type="AlphaFoldDB" id="A0A812D386"/>
<proteinExistence type="predicted"/>
<dbReference type="EMBL" id="CAHIKZ030002445">
    <property type="protein sequence ID" value="CAE1286984.1"/>
    <property type="molecule type" value="Genomic_DNA"/>
</dbReference>
<accession>A0A812D386</accession>
<protein>
    <submittedName>
        <fullName evidence="1">Uncharacterized protein</fullName>
    </submittedName>
</protein>
<evidence type="ECO:0000313" key="1">
    <source>
        <dbReference type="EMBL" id="CAE1286984.1"/>
    </source>
</evidence>
<gene>
    <name evidence="1" type="ORF">SPHA_46307</name>
</gene>
<comment type="caution">
    <text evidence="1">The sequence shown here is derived from an EMBL/GenBank/DDBJ whole genome shotgun (WGS) entry which is preliminary data.</text>
</comment>
<organism evidence="1 2">
    <name type="scientific">Acanthosepion pharaonis</name>
    <name type="common">Pharaoh cuttlefish</name>
    <name type="synonym">Sepia pharaonis</name>
    <dbReference type="NCBI Taxonomy" id="158019"/>
    <lineage>
        <taxon>Eukaryota</taxon>
        <taxon>Metazoa</taxon>
        <taxon>Spiralia</taxon>
        <taxon>Lophotrochozoa</taxon>
        <taxon>Mollusca</taxon>
        <taxon>Cephalopoda</taxon>
        <taxon>Coleoidea</taxon>
        <taxon>Decapodiformes</taxon>
        <taxon>Sepiida</taxon>
        <taxon>Sepiina</taxon>
        <taxon>Sepiidae</taxon>
        <taxon>Acanthosepion</taxon>
    </lineage>
</organism>
<sequence>MFQHRLVVRFTQLSSGLPRHIYPSEHQPICIPSSPLANPRGYEIALYSTHRNGGVSLRTNYALHARHKRTLMPRTEGGPDILHMAWSTIDQHCLLIDDAGDSFSLKPPAREASPTVSPPYQAETRVNALVALGSDGLLGHCACSIGILWCCIDYRPPLSLSLARSTRSLNNV</sequence>
<reference evidence="1" key="1">
    <citation type="submission" date="2021-01" db="EMBL/GenBank/DDBJ databases">
        <authorList>
            <person name="Li R."/>
            <person name="Bekaert M."/>
        </authorList>
    </citation>
    <scope>NUCLEOTIDE SEQUENCE</scope>
    <source>
        <strain evidence="1">Farmed</strain>
    </source>
</reference>
<keyword evidence="2" id="KW-1185">Reference proteome</keyword>
<name>A0A812D386_ACAPH</name>